<keyword evidence="3" id="KW-1185">Reference proteome</keyword>
<proteinExistence type="predicted"/>
<feature type="compositionally biased region" description="Polar residues" evidence="1">
    <location>
        <begin position="132"/>
        <end position="141"/>
    </location>
</feature>
<reference evidence="2 3" key="2">
    <citation type="submission" date="2018-11" db="EMBL/GenBank/DDBJ databases">
        <authorList>
            <consortium name="Pathogen Informatics"/>
        </authorList>
    </citation>
    <scope>NUCLEOTIDE SEQUENCE [LARGE SCALE GENOMIC DNA]</scope>
</reference>
<name>A0A0N5CRT7_THECL</name>
<dbReference type="Proteomes" id="UP000276776">
    <property type="component" value="Unassembled WGS sequence"/>
</dbReference>
<organism evidence="4">
    <name type="scientific">Thelazia callipaeda</name>
    <name type="common">Oriental eyeworm</name>
    <name type="synonym">Parasitic nematode</name>
    <dbReference type="NCBI Taxonomy" id="103827"/>
    <lineage>
        <taxon>Eukaryota</taxon>
        <taxon>Metazoa</taxon>
        <taxon>Ecdysozoa</taxon>
        <taxon>Nematoda</taxon>
        <taxon>Chromadorea</taxon>
        <taxon>Rhabditida</taxon>
        <taxon>Spirurina</taxon>
        <taxon>Spiruromorpha</taxon>
        <taxon>Thelazioidea</taxon>
        <taxon>Thelaziidae</taxon>
        <taxon>Thelazia</taxon>
    </lineage>
</organism>
<protein>
    <submittedName>
        <fullName evidence="2 4">Uncharacterized protein</fullName>
    </submittedName>
</protein>
<dbReference type="STRING" id="103827.A0A0N5CRT7"/>
<gene>
    <name evidence="2" type="ORF">TCLT_LOCUS2938</name>
</gene>
<accession>A0A0N5CRT7</accession>
<sequence>MIVEVNAYDTICSNNNDYDNMQMKRTTSIISSSSSSSLSSSSLLLSSSSTITSPFNNAENDINMEIARILDSNVSQQILQQLISDQLAAAQMTGKEAKLLKKKGNAKLSSGSFFQRQFMNESQKSHNHQQNDESYTSKTSSSCIHSDVIRTSSFNRNPTQIIRMNVNSNRNSLPVNIIASTMK</sequence>
<evidence type="ECO:0000313" key="2">
    <source>
        <dbReference type="EMBL" id="VDM99155.1"/>
    </source>
</evidence>
<feature type="region of interest" description="Disordered" evidence="1">
    <location>
        <begin position="121"/>
        <end position="141"/>
    </location>
</feature>
<dbReference type="EMBL" id="UYYF01000815">
    <property type="protein sequence ID" value="VDM99155.1"/>
    <property type="molecule type" value="Genomic_DNA"/>
</dbReference>
<evidence type="ECO:0000313" key="4">
    <source>
        <dbReference type="WBParaSite" id="TCLT_0000293701-mRNA-1"/>
    </source>
</evidence>
<evidence type="ECO:0000256" key="1">
    <source>
        <dbReference type="SAM" id="MobiDB-lite"/>
    </source>
</evidence>
<dbReference type="WBParaSite" id="TCLT_0000293701-mRNA-1">
    <property type="protein sequence ID" value="TCLT_0000293701-mRNA-1"/>
    <property type="gene ID" value="TCLT_0000293701"/>
</dbReference>
<reference evidence="4" key="1">
    <citation type="submission" date="2017-02" db="UniProtKB">
        <authorList>
            <consortium name="WormBaseParasite"/>
        </authorList>
    </citation>
    <scope>IDENTIFICATION</scope>
</reference>
<evidence type="ECO:0000313" key="3">
    <source>
        <dbReference type="Proteomes" id="UP000276776"/>
    </source>
</evidence>
<dbReference type="OrthoDB" id="5858619at2759"/>
<dbReference type="AlphaFoldDB" id="A0A0N5CRT7"/>